<keyword evidence="2" id="KW-1185">Reference proteome</keyword>
<name>A0ABR0AP79_9CRUS</name>
<comment type="caution">
    <text evidence="1">The sequence shown here is derived from an EMBL/GenBank/DDBJ whole genome shotgun (WGS) entry which is preliminary data.</text>
</comment>
<gene>
    <name evidence="1" type="ORF">OUZ56_015938</name>
</gene>
<reference evidence="1 2" key="1">
    <citation type="journal article" date="2023" name="Nucleic Acids Res.">
        <title>The hologenome of Daphnia magna reveals possible DNA methylation and microbiome-mediated evolution of the host genome.</title>
        <authorList>
            <person name="Chaturvedi A."/>
            <person name="Li X."/>
            <person name="Dhandapani V."/>
            <person name="Marshall H."/>
            <person name="Kissane S."/>
            <person name="Cuenca-Cambronero M."/>
            <person name="Asole G."/>
            <person name="Calvet F."/>
            <person name="Ruiz-Romero M."/>
            <person name="Marangio P."/>
            <person name="Guigo R."/>
            <person name="Rago D."/>
            <person name="Mirbahai L."/>
            <person name="Eastwood N."/>
            <person name="Colbourne J.K."/>
            <person name="Zhou J."/>
            <person name="Mallon E."/>
            <person name="Orsini L."/>
        </authorList>
    </citation>
    <scope>NUCLEOTIDE SEQUENCE [LARGE SCALE GENOMIC DNA]</scope>
    <source>
        <strain evidence="1">LRV0_1</strain>
    </source>
</reference>
<dbReference type="EMBL" id="JAOYFB010000038">
    <property type="protein sequence ID" value="KAK4026915.1"/>
    <property type="molecule type" value="Genomic_DNA"/>
</dbReference>
<dbReference type="Proteomes" id="UP001234178">
    <property type="component" value="Unassembled WGS sequence"/>
</dbReference>
<sequence>MFISIGSNKDGHHSMSEKKVVFGGGLNIIEEPGSLESRLGTSVTAERALRDSLRRMETENEMR</sequence>
<proteinExistence type="predicted"/>
<organism evidence="1 2">
    <name type="scientific">Daphnia magna</name>
    <dbReference type="NCBI Taxonomy" id="35525"/>
    <lineage>
        <taxon>Eukaryota</taxon>
        <taxon>Metazoa</taxon>
        <taxon>Ecdysozoa</taxon>
        <taxon>Arthropoda</taxon>
        <taxon>Crustacea</taxon>
        <taxon>Branchiopoda</taxon>
        <taxon>Diplostraca</taxon>
        <taxon>Cladocera</taxon>
        <taxon>Anomopoda</taxon>
        <taxon>Daphniidae</taxon>
        <taxon>Daphnia</taxon>
    </lineage>
</organism>
<evidence type="ECO:0000313" key="2">
    <source>
        <dbReference type="Proteomes" id="UP001234178"/>
    </source>
</evidence>
<protein>
    <submittedName>
        <fullName evidence="1">Uncharacterized protein</fullName>
    </submittedName>
</protein>
<evidence type="ECO:0000313" key="1">
    <source>
        <dbReference type="EMBL" id="KAK4026915.1"/>
    </source>
</evidence>
<accession>A0ABR0AP79</accession>